<keyword evidence="4" id="KW-1133">Transmembrane helix</keyword>
<evidence type="ECO:0000256" key="1">
    <source>
        <dbReference type="ARBA" id="ARBA00006432"/>
    </source>
</evidence>
<protein>
    <submittedName>
        <fullName evidence="7">AMP-dependent synthetase</fullName>
    </submittedName>
</protein>
<dbReference type="Gene3D" id="3.40.50.12780">
    <property type="entry name" value="N-terminal domain of ligase-like"/>
    <property type="match status" value="1"/>
</dbReference>
<feature type="domain" description="AMP-binding enzyme C-terminal" evidence="6">
    <location>
        <begin position="445"/>
        <end position="520"/>
    </location>
</feature>
<dbReference type="Proteomes" id="UP000196475">
    <property type="component" value="Unassembled WGS sequence"/>
</dbReference>
<dbReference type="GO" id="GO:0005524">
    <property type="term" value="F:ATP binding"/>
    <property type="evidence" value="ECO:0007669"/>
    <property type="project" value="UniProtKB-KW"/>
</dbReference>
<dbReference type="PANTHER" id="PTHR43201:SF5">
    <property type="entry name" value="MEDIUM-CHAIN ACYL-COA LIGASE ACSF2, MITOCHONDRIAL"/>
    <property type="match status" value="1"/>
</dbReference>
<dbReference type="FunFam" id="3.30.300.30:FF:000008">
    <property type="entry name" value="2,3-dihydroxybenzoate-AMP ligase"/>
    <property type="match status" value="1"/>
</dbReference>
<dbReference type="NCBIfam" id="NF004837">
    <property type="entry name" value="PRK06187.1"/>
    <property type="match status" value="1"/>
</dbReference>
<keyword evidence="3" id="KW-0547">Nucleotide-binding</keyword>
<evidence type="ECO:0000256" key="3">
    <source>
        <dbReference type="ARBA" id="ARBA00022840"/>
    </source>
</evidence>
<accession>A0A1Y3PP62</accession>
<keyword evidence="4" id="KW-0472">Membrane</keyword>
<dbReference type="InterPro" id="IPR025110">
    <property type="entry name" value="AMP-bd_C"/>
</dbReference>
<evidence type="ECO:0000256" key="4">
    <source>
        <dbReference type="SAM" id="Phobius"/>
    </source>
</evidence>
<evidence type="ECO:0000313" key="7">
    <source>
        <dbReference type="EMBL" id="OUM87947.1"/>
    </source>
</evidence>
<dbReference type="SUPFAM" id="SSF56801">
    <property type="entry name" value="Acetyl-CoA synthetase-like"/>
    <property type="match status" value="1"/>
</dbReference>
<dbReference type="GO" id="GO:0006631">
    <property type="term" value="P:fatty acid metabolic process"/>
    <property type="evidence" value="ECO:0007669"/>
    <property type="project" value="TreeGrafter"/>
</dbReference>
<evidence type="ECO:0000259" key="6">
    <source>
        <dbReference type="Pfam" id="PF13193"/>
    </source>
</evidence>
<dbReference type="EMBL" id="LZRT01000067">
    <property type="protein sequence ID" value="OUM87947.1"/>
    <property type="molecule type" value="Genomic_DNA"/>
</dbReference>
<keyword evidence="2" id="KW-0436">Ligase</keyword>
<dbReference type="Pfam" id="PF13193">
    <property type="entry name" value="AMP-binding_C"/>
    <property type="match status" value="1"/>
</dbReference>
<evidence type="ECO:0000256" key="2">
    <source>
        <dbReference type="ARBA" id="ARBA00022598"/>
    </source>
</evidence>
<dbReference type="InterPro" id="IPR045851">
    <property type="entry name" value="AMP-bd_C_sf"/>
</dbReference>
<dbReference type="AlphaFoldDB" id="A0A1Y3PP62"/>
<dbReference type="Pfam" id="PF00501">
    <property type="entry name" value="AMP-binding"/>
    <property type="match status" value="1"/>
</dbReference>
<dbReference type="GO" id="GO:0031956">
    <property type="term" value="F:medium-chain fatty acid-CoA ligase activity"/>
    <property type="evidence" value="ECO:0007669"/>
    <property type="project" value="TreeGrafter"/>
</dbReference>
<dbReference type="Gene3D" id="3.30.300.30">
    <property type="match status" value="1"/>
</dbReference>
<keyword evidence="3" id="KW-0067">ATP-binding</keyword>
<proteinExistence type="inferred from homology"/>
<sequence>MWTENEKSGIVRESHFGREVFVFSERPANVMEMLESSAVRFPDREALVMGERRLTYRQMRELVENIAGHLYHRYQVRKGERVALLLGNGVEFALLFFACARIGAIAVPLNTRLNSKEITFMLNQSGSSILFTDDEFAYLVQNAHTSVPSLRARFILGGEREGFLPYEPLESPAVSPPETMVREEDPLYIMYTSGTTGLPKGAVGSHLGAIHSVMCYHRIFRTTEADRSLNAVPLFHVTGLIGQLLHMVYVGGTNVLMRRFKAERFIRLLSEEKITFTFNVPTIYVMMMSHPSFREYSYPSLRILAYGGAPMSTHTIEQLRREFPGVQLHNAYGATETTSPTTVMPIGCQEKKPASVGYPIPVVEIKIVNERGETCKPGEVGELWIKGPNVVSGYWENEEANRKSFHGEYWCSGDLAMMDEEGFVYIMDRLKDMINRGGEKVFSVEVENVLYQHPKVLEAAVVGIPDPVFGEVVKAVIVPKQETTVTAEEIKQFVRENLADYKVPAVVEFCSELPRNPGGKVLKNLLRESQRQA</sequence>
<feature type="domain" description="AMP-dependent synthetase/ligase" evidence="5">
    <location>
        <begin position="35"/>
        <end position="395"/>
    </location>
</feature>
<dbReference type="InterPro" id="IPR020845">
    <property type="entry name" value="AMP-binding_CS"/>
</dbReference>
<dbReference type="InterPro" id="IPR042099">
    <property type="entry name" value="ANL_N_sf"/>
</dbReference>
<comment type="similarity">
    <text evidence="1">Belongs to the ATP-dependent AMP-binding enzyme family.</text>
</comment>
<evidence type="ECO:0000259" key="5">
    <source>
        <dbReference type="Pfam" id="PF00501"/>
    </source>
</evidence>
<organism evidence="7 8">
    <name type="scientific">Bacillus thermozeamaize</name>
    <dbReference type="NCBI Taxonomy" id="230954"/>
    <lineage>
        <taxon>Bacteria</taxon>
        <taxon>Bacillati</taxon>
        <taxon>Bacillota</taxon>
        <taxon>Bacilli</taxon>
        <taxon>Bacillales</taxon>
        <taxon>Bacillaceae</taxon>
        <taxon>Bacillus</taxon>
    </lineage>
</organism>
<gene>
    <name evidence="7" type="ORF">BAA01_10975</name>
</gene>
<evidence type="ECO:0000313" key="8">
    <source>
        <dbReference type="Proteomes" id="UP000196475"/>
    </source>
</evidence>
<comment type="caution">
    <text evidence="7">The sequence shown here is derived from an EMBL/GenBank/DDBJ whole genome shotgun (WGS) entry which is preliminary data.</text>
</comment>
<keyword evidence="4" id="KW-0812">Transmembrane</keyword>
<dbReference type="InterPro" id="IPR000873">
    <property type="entry name" value="AMP-dep_synth/lig_dom"/>
</dbReference>
<dbReference type="PROSITE" id="PS00455">
    <property type="entry name" value="AMP_BINDING"/>
    <property type="match status" value="1"/>
</dbReference>
<name>A0A1Y3PP62_9BACI</name>
<reference evidence="8" key="1">
    <citation type="submission" date="2016-06" db="EMBL/GenBank/DDBJ databases">
        <authorList>
            <person name="Nascimento L."/>
            <person name="Pereira R.V."/>
            <person name="Martins L.F."/>
            <person name="Quaggio R.B."/>
            <person name="Silva A.M."/>
            <person name="Setubal J.C."/>
        </authorList>
    </citation>
    <scope>NUCLEOTIDE SEQUENCE [LARGE SCALE GENOMIC DNA]</scope>
</reference>
<feature type="transmembrane region" description="Helical" evidence="4">
    <location>
        <begin position="82"/>
        <end position="107"/>
    </location>
</feature>
<dbReference type="PANTHER" id="PTHR43201">
    <property type="entry name" value="ACYL-COA SYNTHETASE"/>
    <property type="match status" value="1"/>
</dbReference>